<reference evidence="9" key="1">
    <citation type="submission" date="2016-06" db="UniProtKB">
        <authorList>
            <consortium name="WormBaseParasite"/>
        </authorList>
    </citation>
    <scope>IDENTIFICATION</scope>
</reference>
<keyword evidence="8" id="KW-1185">Reference proteome</keyword>
<dbReference type="SMART" id="SM01381">
    <property type="entry name" value="7TM_GPCR_Srsx"/>
    <property type="match status" value="1"/>
</dbReference>
<evidence type="ECO:0000313" key="9">
    <source>
        <dbReference type="WBParaSite" id="GPUH_0001320301-mRNA-1"/>
    </source>
</evidence>
<sequence length="241" mass="27544">MPRSVCYRSIFLYSLSFDMACTAILFLAIDRFVAVWSPVRYRTIGIKRFIVAAVASGLAYSTPIVFISFVTADDKLIEPCIPSLASAPQLRMIRNYVYISITLLVVVLNAISYLLIYRSKKKHETSEYGAAHRMHVIKSMLVLMTIYATTMFASSSTLFIINFLSFSKETIADITSFMSILVVINYGYTYYVLLWRCRDYRKAFLSQLHLYGSSRISVTTVKETRIDKNMSPIRLPSVNYI</sequence>
<dbReference type="PANTHER" id="PTHR23360">
    <property type="entry name" value="G-PROTEIN COUPLED RECEPTORS FAMILY 1 PROFILE DOMAIN-CONTAINING PROTEIN-RELATED"/>
    <property type="match status" value="1"/>
</dbReference>
<feature type="transmembrane region" description="Helical" evidence="5">
    <location>
        <begin position="12"/>
        <end position="29"/>
    </location>
</feature>
<evidence type="ECO:0000256" key="1">
    <source>
        <dbReference type="ARBA" id="ARBA00004370"/>
    </source>
</evidence>
<dbReference type="SUPFAM" id="SSF81321">
    <property type="entry name" value="Family A G protein-coupled receptor-like"/>
    <property type="match status" value="1"/>
</dbReference>
<dbReference type="AlphaFoldDB" id="A0A183DWU7"/>
<keyword evidence="2 5" id="KW-0812">Transmembrane</keyword>
<protein>
    <submittedName>
        <fullName evidence="9">G_PROTEIN_RECEP_F1_2 domain-containing protein</fullName>
    </submittedName>
</protein>
<dbReference type="PANTHER" id="PTHR23360:SF37">
    <property type="entry name" value="G-PROTEIN COUPLED RECEPTORS FAMILY 1 PROFILE DOMAIN-CONTAINING PROTEIN"/>
    <property type="match status" value="1"/>
</dbReference>
<dbReference type="InterPro" id="IPR019424">
    <property type="entry name" value="7TM_GPCR_Srsx"/>
</dbReference>
<dbReference type="PROSITE" id="PS50262">
    <property type="entry name" value="G_PROTEIN_RECEP_F1_2"/>
    <property type="match status" value="1"/>
</dbReference>
<evidence type="ECO:0000256" key="3">
    <source>
        <dbReference type="ARBA" id="ARBA00022989"/>
    </source>
</evidence>
<dbReference type="EMBL" id="UYRT01079996">
    <property type="protein sequence ID" value="VDN21816.1"/>
    <property type="molecule type" value="Genomic_DNA"/>
</dbReference>
<keyword evidence="3 5" id="KW-1133">Transmembrane helix</keyword>
<dbReference type="CDD" id="cd00637">
    <property type="entry name" value="7tm_classA_rhodopsin-like"/>
    <property type="match status" value="1"/>
</dbReference>
<dbReference type="Gene3D" id="1.20.1070.10">
    <property type="entry name" value="Rhodopsin 7-helix transmembrane proteins"/>
    <property type="match status" value="1"/>
</dbReference>
<feature type="transmembrane region" description="Helical" evidence="5">
    <location>
        <begin position="176"/>
        <end position="195"/>
    </location>
</feature>
<keyword evidence="4 5" id="KW-0472">Membrane</keyword>
<evidence type="ECO:0000256" key="4">
    <source>
        <dbReference type="ARBA" id="ARBA00023136"/>
    </source>
</evidence>
<dbReference type="WBParaSite" id="GPUH_0001320301-mRNA-1">
    <property type="protein sequence ID" value="GPUH_0001320301-mRNA-1"/>
    <property type="gene ID" value="GPUH_0001320301"/>
</dbReference>
<evidence type="ECO:0000259" key="6">
    <source>
        <dbReference type="PROSITE" id="PS50262"/>
    </source>
</evidence>
<dbReference type="InterPro" id="IPR047130">
    <property type="entry name" value="7TM_GPCR_Srsx_nematod"/>
</dbReference>
<dbReference type="Proteomes" id="UP000271098">
    <property type="component" value="Unassembled WGS sequence"/>
</dbReference>
<comment type="subcellular location">
    <subcellularLocation>
        <location evidence="1">Membrane</location>
    </subcellularLocation>
</comment>
<evidence type="ECO:0000256" key="2">
    <source>
        <dbReference type="ARBA" id="ARBA00022692"/>
    </source>
</evidence>
<evidence type="ECO:0000256" key="5">
    <source>
        <dbReference type="SAM" id="Phobius"/>
    </source>
</evidence>
<dbReference type="PROSITE" id="PS00237">
    <property type="entry name" value="G_PROTEIN_RECEP_F1_1"/>
    <property type="match status" value="1"/>
</dbReference>
<feature type="transmembrane region" description="Helical" evidence="5">
    <location>
        <begin position="49"/>
        <end position="69"/>
    </location>
</feature>
<evidence type="ECO:0000313" key="7">
    <source>
        <dbReference type="EMBL" id="VDN21816.1"/>
    </source>
</evidence>
<dbReference type="Pfam" id="PF10320">
    <property type="entry name" value="7TM_GPCR_Srsx"/>
    <property type="match status" value="1"/>
</dbReference>
<feature type="domain" description="G-protein coupled receptors family 1 profile" evidence="6">
    <location>
        <begin position="1"/>
        <end position="193"/>
    </location>
</feature>
<dbReference type="InterPro" id="IPR000276">
    <property type="entry name" value="GPCR_Rhodpsn"/>
</dbReference>
<proteinExistence type="predicted"/>
<feature type="transmembrane region" description="Helical" evidence="5">
    <location>
        <begin position="141"/>
        <end position="164"/>
    </location>
</feature>
<accession>A0A183DWU7</accession>
<gene>
    <name evidence="7" type="ORF">GPUH_LOCUS13188</name>
</gene>
<name>A0A183DWU7_9BILA</name>
<dbReference type="GO" id="GO:0016020">
    <property type="term" value="C:membrane"/>
    <property type="evidence" value="ECO:0007669"/>
    <property type="project" value="UniProtKB-SubCell"/>
</dbReference>
<feature type="transmembrane region" description="Helical" evidence="5">
    <location>
        <begin position="96"/>
        <end position="116"/>
    </location>
</feature>
<reference evidence="7 8" key="2">
    <citation type="submission" date="2018-11" db="EMBL/GenBank/DDBJ databases">
        <authorList>
            <consortium name="Pathogen Informatics"/>
        </authorList>
    </citation>
    <scope>NUCLEOTIDE SEQUENCE [LARGE SCALE GENOMIC DNA]</scope>
</reference>
<dbReference type="GO" id="GO:0004930">
    <property type="term" value="F:G protein-coupled receptor activity"/>
    <property type="evidence" value="ECO:0007669"/>
    <property type="project" value="InterPro"/>
</dbReference>
<evidence type="ECO:0000313" key="8">
    <source>
        <dbReference type="Proteomes" id="UP000271098"/>
    </source>
</evidence>
<dbReference type="InterPro" id="IPR017452">
    <property type="entry name" value="GPCR_Rhodpsn_7TM"/>
</dbReference>
<dbReference type="OrthoDB" id="5873055at2759"/>
<organism evidence="9">
    <name type="scientific">Gongylonema pulchrum</name>
    <dbReference type="NCBI Taxonomy" id="637853"/>
    <lineage>
        <taxon>Eukaryota</taxon>
        <taxon>Metazoa</taxon>
        <taxon>Ecdysozoa</taxon>
        <taxon>Nematoda</taxon>
        <taxon>Chromadorea</taxon>
        <taxon>Rhabditida</taxon>
        <taxon>Spirurina</taxon>
        <taxon>Spiruromorpha</taxon>
        <taxon>Spiruroidea</taxon>
        <taxon>Gongylonematidae</taxon>
        <taxon>Gongylonema</taxon>
    </lineage>
</organism>